<evidence type="ECO:0000256" key="1">
    <source>
        <dbReference type="ARBA" id="ARBA00003159"/>
    </source>
</evidence>
<keyword evidence="8 10" id="KW-1133">Transmembrane helix</keyword>
<dbReference type="EMBL" id="BJYU01000116">
    <property type="protein sequence ID" value="GEO17635.1"/>
    <property type="molecule type" value="Genomic_DNA"/>
</dbReference>
<reference evidence="12 13" key="1">
    <citation type="submission" date="2019-07" db="EMBL/GenBank/DDBJ databases">
        <title>Whole genome shotgun sequence of Microvirga aerophila NBRC 106136.</title>
        <authorList>
            <person name="Hosoyama A."/>
            <person name="Uohara A."/>
            <person name="Ohji S."/>
            <person name="Ichikawa N."/>
        </authorList>
    </citation>
    <scope>NUCLEOTIDE SEQUENCE [LARGE SCALE GENOMIC DNA]</scope>
    <source>
        <strain evidence="12 13">NBRC 106136</strain>
    </source>
</reference>
<comment type="subcellular location">
    <subcellularLocation>
        <location evidence="2">Cell inner membrane</location>
        <topology evidence="2">Multi-pass membrane protein</topology>
    </subcellularLocation>
    <subcellularLocation>
        <location evidence="10">Cell membrane</location>
        <topology evidence="10">Multi-pass membrane protein</topology>
    </subcellularLocation>
</comment>
<comment type="caution">
    <text evidence="12">The sequence shown here is derived from an EMBL/GenBank/DDBJ whole genome shotgun (WGS) entry which is preliminary data.</text>
</comment>
<dbReference type="AlphaFoldDB" id="A0A512C098"/>
<sequence>MGYTLNFAVIWANLDKLLSGLALGLGLALGAVAMGTVIGLIGGFASVGPSKLGRRIAGAYVTVIRNLPILVIVLLAYFALPEYGIRLDKVQSFVASLAIYAGAYLTEVFRAGLVSVPKGVVEAGRAIGLTRFQISLYVVMPIMLRNALPALGSTFISLFKDTSIAAAIAIPELTFQARKINVESFRVVETWIVASGLYIATCLVIAAGLRSLERRFPKF</sequence>
<evidence type="ECO:0000313" key="13">
    <source>
        <dbReference type="Proteomes" id="UP000321085"/>
    </source>
</evidence>
<dbReference type="NCBIfam" id="TIGR01726">
    <property type="entry name" value="HEQRo_perm_3TM"/>
    <property type="match status" value="1"/>
</dbReference>
<feature type="transmembrane region" description="Helical" evidence="10">
    <location>
        <begin position="57"/>
        <end position="80"/>
    </location>
</feature>
<evidence type="ECO:0000259" key="11">
    <source>
        <dbReference type="PROSITE" id="PS50928"/>
    </source>
</evidence>
<dbReference type="SUPFAM" id="SSF161098">
    <property type="entry name" value="MetI-like"/>
    <property type="match status" value="1"/>
</dbReference>
<dbReference type="RefSeq" id="WP_114184967.1">
    <property type="nucleotide sequence ID" value="NZ_BJYU01000116.1"/>
</dbReference>
<dbReference type="Pfam" id="PF00528">
    <property type="entry name" value="BPD_transp_1"/>
    <property type="match status" value="1"/>
</dbReference>
<evidence type="ECO:0000256" key="3">
    <source>
        <dbReference type="ARBA" id="ARBA00010072"/>
    </source>
</evidence>
<dbReference type="Gene3D" id="1.10.3720.10">
    <property type="entry name" value="MetI-like"/>
    <property type="match status" value="1"/>
</dbReference>
<evidence type="ECO:0000256" key="7">
    <source>
        <dbReference type="ARBA" id="ARBA00022970"/>
    </source>
</evidence>
<evidence type="ECO:0000256" key="2">
    <source>
        <dbReference type="ARBA" id="ARBA00004429"/>
    </source>
</evidence>
<dbReference type="OrthoDB" id="9808674at2"/>
<comment type="function">
    <text evidence="1">Part of the binding-protein-dependent transport system for glutamine; probably responsible for the translocation of the substrate across the membrane.</text>
</comment>
<proteinExistence type="inferred from homology"/>
<protein>
    <submittedName>
        <fullName evidence="12">ABC transporter permease</fullName>
    </submittedName>
</protein>
<evidence type="ECO:0000313" key="12">
    <source>
        <dbReference type="EMBL" id="GEO17635.1"/>
    </source>
</evidence>
<dbReference type="PANTHER" id="PTHR30614:SF20">
    <property type="entry name" value="GLUTAMINE TRANSPORT SYSTEM PERMEASE PROTEIN GLNP"/>
    <property type="match status" value="1"/>
</dbReference>
<dbReference type="PROSITE" id="PS50928">
    <property type="entry name" value="ABC_TM1"/>
    <property type="match status" value="1"/>
</dbReference>
<accession>A0A512C098</accession>
<feature type="transmembrane region" description="Helical" evidence="10">
    <location>
        <begin position="20"/>
        <end position="45"/>
    </location>
</feature>
<evidence type="ECO:0000256" key="8">
    <source>
        <dbReference type="ARBA" id="ARBA00022989"/>
    </source>
</evidence>
<dbReference type="GO" id="GO:0043190">
    <property type="term" value="C:ATP-binding cassette (ABC) transporter complex"/>
    <property type="evidence" value="ECO:0007669"/>
    <property type="project" value="InterPro"/>
</dbReference>
<dbReference type="InterPro" id="IPR035906">
    <property type="entry name" value="MetI-like_sf"/>
</dbReference>
<gene>
    <name evidence="12" type="ORF">MAE02_53310</name>
</gene>
<dbReference type="InterPro" id="IPR000515">
    <property type="entry name" value="MetI-like"/>
</dbReference>
<evidence type="ECO:0000256" key="10">
    <source>
        <dbReference type="RuleBase" id="RU363032"/>
    </source>
</evidence>
<keyword evidence="13" id="KW-1185">Reference proteome</keyword>
<evidence type="ECO:0000256" key="6">
    <source>
        <dbReference type="ARBA" id="ARBA00022692"/>
    </source>
</evidence>
<dbReference type="Proteomes" id="UP000321085">
    <property type="component" value="Unassembled WGS sequence"/>
</dbReference>
<keyword evidence="9 10" id="KW-0472">Membrane</keyword>
<dbReference type="CDD" id="cd06261">
    <property type="entry name" value="TM_PBP2"/>
    <property type="match status" value="1"/>
</dbReference>
<keyword evidence="4 10" id="KW-0813">Transport</keyword>
<evidence type="ECO:0000256" key="9">
    <source>
        <dbReference type="ARBA" id="ARBA00023136"/>
    </source>
</evidence>
<feature type="transmembrane region" description="Helical" evidence="10">
    <location>
        <begin position="134"/>
        <end position="156"/>
    </location>
</feature>
<evidence type="ECO:0000256" key="5">
    <source>
        <dbReference type="ARBA" id="ARBA00022475"/>
    </source>
</evidence>
<feature type="transmembrane region" description="Helical" evidence="10">
    <location>
        <begin position="92"/>
        <end position="113"/>
    </location>
</feature>
<organism evidence="12 13">
    <name type="scientific">Microvirga aerophila</name>
    <dbReference type="NCBI Taxonomy" id="670291"/>
    <lineage>
        <taxon>Bacteria</taxon>
        <taxon>Pseudomonadati</taxon>
        <taxon>Pseudomonadota</taxon>
        <taxon>Alphaproteobacteria</taxon>
        <taxon>Hyphomicrobiales</taxon>
        <taxon>Methylobacteriaceae</taxon>
        <taxon>Microvirga</taxon>
    </lineage>
</organism>
<keyword evidence="5" id="KW-1003">Cell membrane</keyword>
<keyword evidence="7" id="KW-0029">Amino-acid transport</keyword>
<feature type="domain" description="ABC transmembrane type-1" evidence="11">
    <location>
        <begin position="21"/>
        <end position="209"/>
    </location>
</feature>
<dbReference type="InterPro" id="IPR010065">
    <property type="entry name" value="AA_ABC_transptr_permease_3TM"/>
</dbReference>
<dbReference type="PANTHER" id="PTHR30614">
    <property type="entry name" value="MEMBRANE COMPONENT OF AMINO ACID ABC TRANSPORTER"/>
    <property type="match status" value="1"/>
</dbReference>
<keyword evidence="6 10" id="KW-0812">Transmembrane</keyword>
<evidence type="ECO:0000256" key="4">
    <source>
        <dbReference type="ARBA" id="ARBA00022448"/>
    </source>
</evidence>
<dbReference type="GO" id="GO:0006865">
    <property type="term" value="P:amino acid transport"/>
    <property type="evidence" value="ECO:0007669"/>
    <property type="project" value="UniProtKB-KW"/>
</dbReference>
<comment type="similarity">
    <text evidence="3">Belongs to the binding-protein-dependent transport system permease family. HisMQ subfamily.</text>
</comment>
<dbReference type="InterPro" id="IPR043429">
    <property type="entry name" value="ArtM/GltK/GlnP/TcyL/YhdX-like"/>
</dbReference>
<dbReference type="GO" id="GO:0022857">
    <property type="term" value="F:transmembrane transporter activity"/>
    <property type="evidence" value="ECO:0007669"/>
    <property type="project" value="InterPro"/>
</dbReference>
<feature type="transmembrane region" description="Helical" evidence="10">
    <location>
        <begin position="191"/>
        <end position="209"/>
    </location>
</feature>
<name>A0A512C098_9HYPH</name>